<keyword evidence="6" id="KW-1185">Reference proteome</keyword>
<evidence type="ECO:0000313" key="5">
    <source>
        <dbReference type="EMBL" id="RJX74294.1"/>
    </source>
</evidence>
<dbReference type="AlphaFoldDB" id="A0A3A6QZ65"/>
<reference evidence="5 6" key="1">
    <citation type="submission" date="2018-08" db="EMBL/GenBank/DDBJ databases">
        <title>Vibrio isolated from the Eastern China Marginal Seas.</title>
        <authorList>
            <person name="Li Y."/>
        </authorList>
    </citation>
    <scope>NUCLEOTIDE SEQUENCE [LARGE SCALE GENOMIC DNA]</scope>
    <source>
        <strain evidence="5 6">BEI233</strain>
    </source>
</reference>
<evidence type="ECO:0000256" key="1">
    <source>
        <dbReference type="ARBA" id="ARBA00001947"/>
    </source>
</evidence>
<protein>
    <submittedName>
        <fullName evidence="5">3-keto-5-aminohexanoate cleavage protein</fullName>
    </submittedName>
</protein>
<dbReference type="OrthoDB" id="9155960at2"/>
<dbReference type="RefSeq" id="WP_120029630.1">
    <property type="nucleotide sequence ID" value="NZ_QVMU01000002.1"/>
</dbReference>
<evidence type="ECO:0000256" key="3">
    <source>
        <dbReference type="ARBA" id="ARBA00022723"/>
    </source>
</evidence>
<name>A0A3A6QZ65_9VIBR</name>
<dbReference type="InterPro" id="IPR008567">
    <property type="entry name" value="BKACE"/>
</dbReference>
<evidence type="ECO:0000256" key="2">
    <source>
        <dbReference type="ARBA" id="ARBA00022679"/>
    </source>
</evidence>
<dbReference type="PANTHER" id="PTHR37418:SF2">
    <property type="entry name" value="3-KETO-5-AMINOHEXANOATE CLEAVAGE ENZYME"/>
    <property type="match status" value="1"/>
</dbReference>
<evidence type="ECO:0000313" key="6">
    <source>
        <dbReference type="Proteomes" id="UP000273252"/>
    </source>
</evidence>
<sequence>MALILPSDSKVAVIVAPNGARKTKDDHPHLPISEHEIIEEVIACRDAGAAMVHLHARDGNGQHTLAIDDNLQLLEAVTAAVGDSIIVQLTTEAVGKYTATEQMSLIRETRPEAASFSLRELIPYDSGYQSARDFFHWLVEENIISQIILYDQHDVQRYFRLRHEQVLPKEMQHALMVLGRYQEHSLPSPWNLRDVQLERFVNERVRCAMCAFGEQEQACLVSAMLLGIDVRVGFENNLLNSYGHLAQSNAEQVSRLKDVSERLNIQWHDAASFRLALTHDLIE</sequence>
<comment type="caution">
    <text evidence="5">The sequence shown here is derived from an EMBL/GenBank/DDBJ whole genome shotgun (WGS) entry which is preliminary data.</text>
</comment>
<comment type="cofactor">
    <cofactor evidence="1">
        <name>Zn(2+)</name>
        <dbReference type="ChEBI" id="CHEBI:29105"/>
    </cofactor>
</comment>
<accession>A0A3A6QZ65</accession>
<evidence type="ECO:0000256" key="4">
    <source>
        <dbReference type="ARBA" id="ARBA00022833"/>
    </source>
</evidence>
<organism evidence="5 6">
    <name type="scientific">Vibrio sinensis</name>
    <dbReference type="NCBI Taxonomy" id="2302434"/>
    <lineage>
        <taxon>Bacteria</taxon>
        <taxon>Pseudomonadati</taxon>
        <taxon>Pseudomonadota</taxon>
        <taxon>Gammaproteobacteria</taxon>
        <taxon>Vibrionales</taxon>
        <taxon>Vibrionaceae</taxon>
        <taxon>Vibrio</taxon>
    </lineage>
</organism>
<keyword evidence="3" id="KW-0479">Metal-binding</keyword>
<dbReference type="EMBL" id="QVMU01000002">
    <property type="protein sequence ID" value="RJX74294.1"/>
    <property type="molecule type" value="Genomic_DNA"/>
</dbReference>
<dbReference type="PANTHER" id="PTHR37418">
    <property type="entry name" value="3-KETO-5-AMINOHEXANOATE CLEAVAGE ENZYME-RELATED"/>
    <property type="match status" value="1"/>
</dbReference>
<dbReference type="Pfam" id="PF05853">
    <property type="entry name" value="BKACE"/>
    <property type="match status" value="1"/>
</dbReference>
<dbReference type="InterPro" id="IPR013785">
    <property type="entry name" value="Aldolase_TIM"/>
</dbReference>
<proteinExistence type="predicted"/>
<gene>
    <name evidence="5" type="ORF">DZ860_03950</name>
</gene>
<dbReference type="GO" id="GO:0046872">
    <property type="term" value="F:metal ion binding"/>
    <property type="evidence" value="ECO:0007669"/>
    <property type="project" value="UniProtKB-KW"/>
</dbReference>
<dbReference type="Proteomes" id="UP000273252">
    <property type="component" value="Unassembled WGS sequence"/>
</dbReference>
<dbReference type="Gene3D" id="3.20.20.70">
    <property type="entry name" value="Aldolase class I"/>
    <property type="match status" value="1"/>
</dbReference>
<keyword evidence="2" id="KW-0808">Transferase</keyword>
<keyword evidence="4" id="KW-0862">Zinc</keyword>
<dbReference type="GO" id="GO:0043720">
    <property type="term" value="F:3-keto-5-aminohexanoate cleavage activity"/>
    <property type="evidence" value="ECO:0007669"/>
    <property type="project" value="InterPro"/>
</dbReference>